<feature type="domain" description="Inositolphosphotransferase Aur1/Ipt1" evidence="7">
    <location>
        <begin position="73"/>
        <end position="250"/>
    </location>
</feature>
<keyword evidence="9" id="KW-1185">Reference proteome</keyword>
<evidence type="ECO:0000256" key="1">
    <source>
        <dbReference type="ARBA" id="ARBA00004141"/>
    </source>
</evidence>
<sequence length="296" mass="31349">MSLLEQPPRPASSFARLRGPVRDGRSRCGGGPGGRPRPVRELVLIVLLFGVYKLGRLLASGRVSEALANARGVWDLERAARLPSETAVQHGLLHSEALVHAANCYYAYVHFPATAAFLLWIYLRRPAHYRWIRRVVVALTGAGLVLHLLVPLAPPRMLAATGLIDTGARFGPAVYGAPQTDTMANQYAAMPSLHIGWAAVVAMGLIVTSRTRWRWLWLLHPLATVAVVVSTANHYWLDGIVVLSLLAATVLLIRPPRPAGRPVNGAAGGAASGAAAQPPGTAPSVSSSSATGASLS</sequence>
<evidence type="ECO:0000256" key="3">
    <source>
        <dbReference type="ARBA" id="ARBA00022989"/>
    </source>
</evidence>
<feature type="compositionally biased region" description="Low complexity" evidence="5">
    <location>
        <begin position="272"/>
        <end position="296"/>
    </location>
</feature>
<dbReference type="Proteomes" id="UP001597063">
    <property type="component" value="Unassembled WGS sequence"/>
</dbReference>
<comment type="subcellular location">
    <subcellularLocation>
        <location evidence="1">Membrane</location>
        <topology evidence="1">Multi-pass membrane protein</topology>
    </subcellularLocation>
</comment>
<dbReference type="PANTHER" id="PTHR31310">
    <property type="match status" value="1"/>
</dbReference>
<accession>A0ABW2XTF7</accession>
<name>A0ABW2XTF7_9ACTN</name>
<feature type="transmembrane region" description="Helical" evidence="6">
    <location>
        <begin position="135"/>
        <end position="153"/>
    </location>
</feature>
<feature type="region of interest" description="Disordered" evidence="5">
    <location>
        <begin position="262"/>
        <end position="296"/>
    </location>
</feature>
<feature type="transmembrane region" description="Helical" evidence="6">
    <location>
        <begin position="213"/>
        <end position="229"/>
    </location>
</feature>
<feature type="region of interest" description="Disordered" evidence="5">
    <location>
        <begin position="1"/>
        <end position="34"/>
    </location>
</feature>
<keyword evidence="2 6" id="KW-0812">Transmembrane</keyword>
<feature type="transmembrane region" description="Helical" evidence="6">
    <location>
        <begin position="105"/>
        <end position="123"/>
    </location>
</feature>
<keyword evidence="3 6" id="KW-1133">Transmembrane helix</keyword>
<evidence type="ECO:0000313" key="8">
    <source>
        <dbReference type="EMBL" id="MFD0689582.1"/>
    </source>
</evidence>
<evidence type="ECO:0000256" key="5">
    <source>
        <dbReference type="SAM" id="MobiDB-lite"/>
    </source>
</evidence>
<organism evidence="8 9">
    <name type="scientific">Actinomadura fibrosa</name>
    <dbReference type="NCBI Taxonomy" id="111802"/>
    <lineage>
        <taxon>Bacteria</taxon>
        <taxon>Bacillati</taxon>
        <taxon>Actinomycetota</taxon>
        <taxon>Actinomycetes</taxon>
        <taxon>Streptosporangiales</taxon>
        <taxon>Thermomonosporaceae</taxon>
        <taxon>Actinomadura</taxon>
    </lineage>
</organism>
<dbReference type="RefSeq" id="WP_131760946.1">
    <property type="nucleotide sequence ID" value="NZ_CAACUY010000138.1"/>
</dbReference>
<dbReference type="InterPro" id="IPR052185">
    <property type="entry name" value="IPC_Synthase-Related"/>
</dbReference>
<comment type="caution">
    <text evidence="8">The sequence shown here is derived from an EMBL/GenBank/DDBJ whole genome shotgun (WGS) entry which is preliminary data.</text>
</comment>
<dbReference type="CDD" id="cd03386">
    <property type="entry name" value="PAP2_Aur1_like"/>
    <property type="match status" value="1"/>
</dbReference>
<proteinExistence type="predicted"/>
<evidence type="ECO:0000313" key="9">
    <source>
        <dbReference type="Proteomes" id="UP001597063"/>
    </source>
</evidence>
<reference evidence="9" key="1">
    <citation type="journal article" date="2019" name="Int. J. Syst. Evol. Microbiol.">
        <title>The Global Catalogue of Microorganisms (GCM) 10K type strain sequencing project: providing services to taxonomists for standard genome sequencing and annotation.</title>
        <authorList>
            <consortium name="The Broad Institute Genomics Platform"/>
            <consortium name="The Broad Institute Genome Sequencing Center for Infectious Disease"/>
            <person name="Wu L."/>
            <person name="Ma J."/>
        </authorList>
    </citation>
    <scope>NUCLEOTIDE SEQUENCE [LARGE SCALE GENOMIC DNA]</scope>
    <source>
        <strain evidence="9">JCM 9371</strain>
    </source>
</reference>
<evidence type="ECO:0000256" key="2">
    <source>
        <dbReference type="ARBA" id="ARBA00022692"/>
    </source>
</evidence>
<dbReference type="PANTHER" id="PTHR31310:SF7">
    <property type="entry name" value="PA-PHOSPHATASE RELATED-FAMILY PROTEIN DDB_G0268928"/>
    <property type="match status" value="1"/>
</dbReference>
<dbReference type="InterPro" id="IPR026841">
    <property type="entry name" value="Aur1/Ipt1"/>
</dbReference>
<keyword evidence="4 6" id="KW-0472">Membrane</keyword>
<dbReference type="Pfam" id="PF14378">
    <property type="entry name" value="PAP2_3"/>
    <property type="match status" value="1"/>
</dbReference>
<dbReference type="EMBL" id="JBHTGP010000017">
    <property type="protein sequence ID" value="MFD0689582.1"/>
    <property type="molecule type" value="Genomic_DNA"/>
</dbReference>
<evidence type="ECO:0000259" key="7">
    <source>
        <dbReference type="Pfam" id="PF14378"/>
    </source>
</evidence>
<protein>
    <submittedName>
        <fullName evidence="8">Phosphatase PAP2 family protein</fullName>
    </submittedName>
</protein>
<evidence type="ECO:0000256" key="6">
    <source>
        <dbReference type="SAM" id="Phobius"/>
    </source>
</evidence>
<feature type="transmembrane region" description="Helical" evidence="6">
    <location>
        <begin position="187"/>
        <end position="206"/>
    </location>
</feature>
<gene>
    <name evidence="8" type="ORF">ACFQZM_34200</name>
</gene>
<evidence type="ECO:0000256" key="4">
    <source>
        <dbReference type="ARBA" id="ARBA00023136"/>
    </source>
</evidence>